<evidence type="ECO:0000256" key="2">
    <source>
        <dbReference type="ARBA" id="ARBA00023125"/>
    </source>
</evidence>
<evidence type="ECO:0000256" key="4">
    <source>
        <dbReference type="PROSITE-ProRule" id="PRU01091"/>
    </source>
</evidence>
<dbReference type="PROSITE" id="PS51755">
    <property type="entry name" value="OMPR_PHOB"/>
    <property type="match status" value="1"/>
</dbReference>
<keyword evidence="1" id="KW-0805">Transcription regulation</keyword>
<protein>
    <recommendedName>
        <fullName evidence="5">OmpR/PhoB-type domain-containing protein</fullName>
    </recommendedName>
</protein>
<proteinExistence type="predicted"/>
<dbReference type="GO" id="GO:0003677">
    <property type="term" value="F:DNA binding"/>
    <property type="evidence" value="ECO:0007669"/>
    <property type="project" value="UniProtKB-UniRule"/>
</dbReference>
<evidence type="ECO:0000256" key="3">
    <source>
        <dbReference type="ARBA" id="ARBA00023163"/>
    </source>
</evidence>
<organism evidence="6 7">
    <name type="scientific">Enterococcus rotai</name>
    <dbReference type="NCBI Taxonomy" id="118060"/>
    <lineage>
        <taxon>Bacteria</taxon>
        <taxon>Bacillati</taxon>
        <taxon>Bacillota</taxon>
        <taxon>Bacilli</taxon>
        <taxon>Lactobacillales</taxon>
        <taxon>Enterococcaceae</taxon>
        <taxon>Enterococcus</taxon>
    </lineage>
</organism>
<dbReference type="Pfam" id="PF00486">
    <property type="entry name" value="Trans_reg_C"/>
    <property type="match status" value="1"/>
</dbReference>
<dbReference type="InterPro" id="IPR036388">
    <property type="entry name" value="WH-like_DNA-bd_sf"/>
</dbReference>
<dbReference type="AlphaFoldDB" id="A0A0U2VH28"/>
<keyword evidence="3" id="KW-0804">Transcription</keyword>
<name>A0A0U2VH28_9ENTE</name>
<gene>
    <name evidence="6" type="ORF">ATZ35_07135</name>
</gene>
<dbReference type="STRING" id="118060.ATZ35_07135"/>
<dbReference type="GO" id="GO:0006355">
    <property type="term" value="P:regulation of DNA-templated transcription"/>
    <property type="evidence" value="ECO:0007669"/>
    <property type="project" value="InterPro"/>
</dbReference>
<evidence type="ECO:0000256" key="1">
    <source>
        <dbReference type="ARBA" id="ARBA00023015"/>
    </source>
</evidence>
<keyword evidence="2 4" id="KW-0238">DNA-binding</keyword>
<dbReference type="Gene3D" id="1.10.10.10">
    <property type="entry name" value="Winged helix-like DNA-binding domain superfamily/Winged helix DNA-binding domain"/>
    <property type="match status" value="1"/>
</dbReference>
<dbReference type="RefSeq" id="WP_354017270.1">
    <property type="nucleotide sequence ID" value="NZ_CP013655.1"/>
</dbReference>
<evidence type="ECO:0000313" key="7">
    <source>
        <dbReference type="Proteomes" id="UP000067523"/>
    </source>
</evidence>
<dbReference type="SUPFAM" id="SSF46894">
    <property type="entry name" value="C-terminal effector domain of the bipartite response regulators"/>
    <property type="match status" value="1"/>
</dbReference>
<feature type="DNA-binding region" description="OmpR/PhoB-type" evidence="4">
    <location>
        <begin position="11"/>
        <end position="91"/>
    </location>
</feature>
<keyword evidence="7" id="KW-1185">Reference proteome</keyword>
<dbReference type="InterPro" id="IPR001867">
    <property type="entry name" value="OmpR/PhoB-type_DNA-bd"/>
</dbReference>
<dbReference type="EMBL" id="CP013655">
    <property type="protein sequence ID" value="ALS36940.1"/>
    <property type="molecule type" value="Genomic_DNA"/>
</dbReference>
<evidence type="ECO:0000259" key="5">
    <source>
        <dbReference type="PROSITE" id="PS51755"/>
    </source>
</evidence>
<dbReference type="GO" id="GO:0000160">
    <property type="term" value="P:phosphorelay signal transduction system"/>
    <property type="evidence" value="ECO:0007669"/>
    <property type="project" value="InterPro"/>
</dbReference>
<evidence type="ECO:0000313" key="6">
    <source>
        <dbReference type="EMBL" id="ALS36940.1"/>
    </source>
</evidence>
<accession>A0A0U2VH28</accession>
<dbReference type="InterPro" id="IPR016032">
    <property type="entry name" value="Sig_transdc_resp-reg_C-effctor"/>
</dbReference>
<sequence>MPPLLYSKETTCLIDVDPHNSRLQLFPESLSVCLDNQQNIQLMPLEFATLAILKKNADTVLTYDELFQAIWTDGEKNKQYRLNNLIFHLRK</sequence>
<reference evidence="7" key="1">
    <citation type="submission" date="2015-12" db="EMBL/GenBank/DDBJ databases">
        <authorList>
            <person name="Lauer A."/>
            <person name="Humrighouse B."/>
            <person name="Loparev V."/>
            <person name="Shewmaker P.L."/>
            <person name="Whitney A.M."/>
            <person name="McLaughlin R.W."/>
        </authorList>
    </citation>
    <scope>NUCLEOTIDE SEQUENCE [LARGE SCALE GENOMIC DNA]</scope>
    <source>
        <strain evidence="7">LMG 26678</strain>
    </source>
</reference>
<dbReference type="KEGG" id="erx:ATZ35_07135"/>
<dbReference type="Proteomes" id="UP000067523">
    <property type="component" value="Chromosome"/>
</dbReference>
<feature type="domain" description="OmpR/PhoB-type" evidence="5">
    <location>
        <begin position="11"/>
        <end position="91"/>
    </location>
</feature>